<dbReference type="NCBIfam" id="TIGR03396">
    <property type="entry name" value="PC_PLC"/>
    <property type="match status" value="1"/>
</dbReference>
<dbReference type="EC" id="3.1.4.3" evidence="2"/>
<evidence type="ECO:0000313" key="7">
    <source>
        <dbReference type="Proteomes" id="UP001209701"/>
    </source>
</evidence>
<dbReference type="EMBL" id="JAJIRN010000011">
    <property type="protein sequence ID" value="MCV2370813.1"/>
    <property type="molecule type" value="Genomic_DNA"/>
</dbReference>
<accession>A0ABT2YL89</accession>
<dbReference type="InterPro" id="IPR017767">
    <property type="entry name" value="PC-PLC"/>
</dbReference>
<gene>
    <name evidence="6" type="ORF">LNV07_22230</name>
</gene>
<dbReference type="PANTHER" id="PTHR31956:SF36">
    <property type="entry name" value="NON-HEMOLYTIC PHOSPHOLIPASE C"/>
    <property type="match status" value="1"/>
</dbReference>
<feature type="signal peptide" evidence="4">
    <location>
        <begin position="1"/>
        <end position="24"/>
    </location>
</feature>
<dbReference type="Pfam" id="PF05506">
    <property type="entry name" value="PLipase_C_C"/>
    <property type="match status" value="2"/>
</dbReference>
<keyword evidence="7" id="KW-1185">Reference proteome</keyword>
<dbReference type="Proteomes" id="UP001209701">
    <property type="component" value="Unassembled WGS sequence"/>
</dbReference>
<dbReference type="RefSeq" id="WP_263573404.1">
    <property type="nucleotide sequence ID" value="NZ_JAJIRN010000011.1"/>
</dbReference>
<dbReference type="Pfam" id="PF04185">
    <property type="entry name" value="Phosphoesterase"/>
    <property type="match status" value="1"/>
</dbReference>
<protein>
    <recommendedName>
        <fullName evidence="2">phospholipase C</fullName>
        <ecNumber evidence="2">3.1.4.3</ecNumber>
    </recommendedName>
</protein>
<dbReference type="InterPro" id="IPR007312">
    <property type="entry name" value="Phosphoesterase"/>
</dbReference>
<name>A0ABT2YL89_9BURK</name>
<dbReference type="PANTHER" id="PTHR31956">
    <property type="entry name" value="NON-SPECIFIC PHOSPHOLIPASE C4-RELATED"/>
    <property type="match status" value="1"/>
</dbReference>
<evidence type="ECO:0000313" key="6">
    <source>
        <dbReference type="EMBL" id="MCV2370813.1"/>
    </source>
</evidence>
<reference evidence="6 7" key="1">
    <citation type="submission" date="2021-11" db="EMBL/GenBank/DDBJ databases">
        <authorList>
            <person name="Liang Q."/>
            <person name="Mou H."/>
            <person name="Liu Z."/>
        </authorList>
    </citation>
    <scope>NUCLEOTIDE SEQUENCE [LARGE SCALE GENOMIC DNA]</scope>
    <source>
        <strain evidence="6 7">CHU3</strain>
    </source>
</reference>
<dbReference type="CDD" id="cd16014">
    <property type="entry name" value="PLC"/>
    <property type="match status" value="1"/>
</dbReference>
<dbReference type="PROSITE" id="PS51318">
    <property type="entry name" value="TAT"/>
    <property type="match status" value="1"/>
</dbReference>
<evidence type="ECO:0000256" key="2">
    <source>
        <dbReference type="ARBA" id="ARBA00012018"/>
    </source>
</evidence>
<evidence type="ECO:0000256" key="3">
    <source>
        <dbReference type="ARBA" id="ARBA00022801"/>
    </source>
</evidence>
<keyword evidence="3" id="KW-0378">Hydrolase</keyword>
<evidence type="ECO:0000256" key="1">
    <source>
        <dbReference type="ARBA" id="ARBA00009717"/>
    </source>
</evidence>
<dbReference type="InterPro" id="IPR006311">
    <property type="entry name" value="TAT_signal"/>
</dbReference>
<evidence type="ECO:0000259" key="5">
    <source>
        <dbReference type="Pfam" id="PF05506"/>
    </source>
</evidence>
<comment type="caution">
    <text evidence="6">The sequence shown here is derived from an EMBL/GenBank/DDBJ whole genome shotgun (WGS) entry which is preliminary data.</text>
</comment>
<feature type="domain" description="Bacterial phospholipase C C-terminal" evidence="5">
    <location>
        <begin position="523"/>
        <end position="615"/>
    </location>
</feature>
<organism evidence="6 7">
    <name type="scientific">Roseateles oligotrophus</name>
    <dbReference type="NCBI Taxonomy" id="1769250"/>
    <lineage>
        <taxon>Bacteria</taxon>
        <taxon>Pseudomonadati</taxon>
        <taxon>Pseudomonadota</taxon>
        <taxon>Betaproteobacteria</taxon>
        <taxon>Burkholderiales</taxon>
        <taxon>Sphaerotilaceae</taxon>
        <taxon>Roseateles</taxon>
    </lineage>
</organism>
<feature type="chain" id="PRO_5046821404" description="phospholipase C" evidence="4">
    <location>
        <begin position="25"/>
        <end position="735"/>
    </location>
</feature>
<sequence>MTQQDRRSFLRTVASAAGASAALATFPPAIQRALAIQANNRSGTIQDVEHIVILTQENRSFDHYFGSLNGVRGFADPFPVPVADKTGITAKNVWVQPNAVTAVPGRPSTGPLALAPFHLNTAQNFAFMRVSGTPHSWSDAQAAWDQGRMNAWPKAKNNHSMGYFKESDLPFQFAMANAFTICDHYHCASQTGTNTNRLFLWTGSNDPLRLGNGPSTDNSHDWFNENPLDDYSWTTYPERLQDAGISWQVYQNMADNFTDNSLAGFRPYRDAWYGRPGYSQQLKERGISTRDLDKLLEDVMADKLPQVSWIVATAEGSEHPGPSSPAQGADYTAKVLDALTSNPEVWSKTVLFINFDENDGFFDHMPPPAAPSYVAWDADPAKAELAGASTVDTTGEYHHILNGTAATHQHKPYGVGPRVPMYVISPWSKGGWVNSEVADHTSVIRFIEKRFGVMEPNISAWRRAVCGDMMSAFNFRDPNDGAFFAALPKTLELATRARALPGTTTPPTPANLIAPEQLGGPRPARALPYELHTSAAIKVNPGRVGSSRVELQFDNTGAAAAVFHVYDRLNLAALPRRYTVEAGKQLQGNWTPVASGAYDLWVLGPNGFHRHFTGNARRVAAAAQPNPEVRVSMDAVNGELLIEMSNAGSFACSMTLVANKYYEVAPQTVKLAPRASTSVRLPLKDSAYWYDFSVRVVGQADFSRRFAGHLETGEPSISDPAMQGPAQLNQYRLPV</sequence>
<evidence type="ECO:0000256" key="4">
    <source>
        <dbReference type="SAM" id="SignalP"/>
    </source>
</evidence>
<dbReference type="InterPro" id="IPR017850">
    <property type="entry name" value="Alkaline_phosphatase_core_sf"/>
</dbReference>
<comment type="similarity">
    <text evidence="1">Belongs to the bacterial phospholipase C family.</text>
</comment>
<proteinExistence type="inferred from homology"/>
<keyword evidence="4" id="KW-0732">Signal</keyword>
<dbReference type="Gene3D" id="3.40.720.10">
    <property type="entry name" value="Alkaline Phosphatase, subunit A"/>
    <property type="match status" value="1"/>
</dbReference>
<feature type="domain" description="Bacterial phospholipase C C-terminal" evidence="5">
    <location>
        <begin position="627"/>
        <end position="709"/>
    </location>
</feature>
<dbReference type="InterPro" id="IPR008475">
    <property type="entry name" value="PLipase_C_C"/>
</dbReference>